<evidence type="ECO:0008006" key="2">
    <source>
        <dbReference type="Google" id="ProtNLM"/>
    </source>
</evidence>
<dbReference type="HOGENOM" id="CLU_400081_0_0_1"/>
<protein>
    <recommendedName>
        <fullName evidence="2">Fungal N-terminal domain-containing protein</fullName>
    </recommendedName>
</protein>
<gene>
    <name evidence="1" type="ORF">CGGC5_8531</name>
</gene>
<sequence>MAEVLGTVVGVISLGIQVSSAIGAYIEGVQCRKEEVESTRRYQKSFQVLLTQIGSLKDHLLKSSISNTAALEEALKAANAQIAQLDGFLGKILVPDHSSSSKDQLDAVEQKLEATNIAFQSAMQVMELEMSVTVQASVYQIQKETTTTNSVLLDIKNNIDRGTMYNQSNNLATKTDMDELKSVVEALVSSNSDTTMILKKLMSKPDALKVVCRELPNEQPHQSLFRPNKISDDLYSGEADGLCESLYCNCNTRRGLKRTTRRSGPAFLIKEVLVEKPHFSWCPLGAPVYGQGKWSVGISARMLRGLASVALTITTSTILGAGGFAISPSFTYLSIRDTSPARKALRLLGNAFDDWEWSDEDCKSLIWRTIKTIQTSFNSRTSSPYDIDNSGNTLLHDVMISWSRSGSKLPRNEIVKYLSGAGVPRDRPNQARIYPFQAALHSSTAVHTPPTHMFRMLCPDDCLSALDIQQAKTYGSKGGHPTEAIISRNAAALRYVLDRNVSLSELSELDAFGNNSLNHLLSWPEGLKIVLDCFGSRVFDTPGETLILEYALFWSGYICDPNASAKCREDCACTYVVKLIMDMDIECLAKTTGRHFWMTSVAHASVKARELLIVHLRDAKQELKALALTHLAPQEIEEWDLRSPSILDYHTNSVLAALDHRKQHVPYRLVTNRGEDYEDYYTSFSITS</sequence>
<accession>L2FZ16</accession>
<dbReference type="AlphaFoldDB" id="L2FZ16"/>
<name>L2FZ16_COLFN</name>
<proteinExistence type="predicted"/>
<reference evidence="1" key="1">
    <citation type="submission" date="2012-08" db="EMBL/GenBank/DDBJ databases">
        <title>Genome analysis of Colletotrichum orbiculare and Colletotrichum fructicola.</title>
        <authorList>
            <person name="Gan P.H.P."/>
            <person name="Ikeda K."/>
            <person name="Irieda H."/>
            <person name="Narusaka M."/>
            <person name="O'Connell R.J."/>
            <person name="Narusaka Y."/>
            <person name="Takano Y."/>
            <person name="Kubo Y."/>
            <person name="Shirasu K."/>
        </authorList>
    </citation>
    <scope>NUCLEOTIDE SEQUENCE</scope>
    <source>
        <strain evidence="1">Nara gc5</strain>
    </source>
</reference>
<organism evidence="1">
    <name type="scientific">Colletotrichum fructicola (strain Nara gc5)</name>
    <name type="common">Anthracnose fungus</name>
    <name type="synonym">Colletotrichum gloeosporioides (strain Nara gc5)</name>
    <dbReference type="NCBI Taxonomy" id="1213859"/>
    <lineage>
        <taxon>Eukaryota</taxon>
        <taxon>Fungi</taxon>
        <taxon>Dikarya</taxon>
        <taxon>Ascomycota</taxon>
        <taxon>Pezizomycotina</taxon>
        <taxon>Sordariomycetes</taxon>
        <taxon>Hypocreomycetidae</taxon>
        <taxon>Glomerellales</taxon>
        <taxon>Glomerellaceae</taxon>
        <taxon>Colletotrichum</taxon>
        <taxon>Colletotrichum gloeosporioides species complex</taxon>
    </lineage>
</organism>
<dbReference type="EMBL" id="KB020752">
    <property type="protein sequence ID" value="ELA31350.1"/>
    <property type="molecule type" value="Genomic_DNA"/>
</dbReference>
<evidence type="ECO:0000313" key="1">
    <source>
        <dbReference type="EMBL" id="ELA31350.1"/>
    </source>
</evidence>